<gene>
    <name evidence="2" type="ORF">OMP40_00650</name>
</gene>
<name>A0A9X4KPY7_9BACL</name>
<comment type="caution">
    <text evidence="2">The sequence shown here is derived from an EMBL/GenBank/DDBJ whole genome shotgun (WGS) entry which is preliminary data.</text>
</comment>
<keyword evidence="1" id="KW-1133">Transmembrane helix</keyword>
<dbReference type="AlphaFoldDB" id="A0A9X4KPY7"/>
<dbReference type="InterPro" id="IPR008993">
    <property type="entry name" value="TIMP-like_OB-fold"/>
</dbReference>
<dbReference type="EMBL" id="JAPDIA010000001">
    <property type="protein sequence ID" value="MDG0808081.1"/>
    <property type="molecule type" value="Genomic_DNA"/>
</dbReference>
<evidence type="ECO:0000313" key="2">
    <source>
        <dbReference type="EMBL" id="MDG0808081.1"/>
    </source>
</evidence>
<protein>
    <recommendedName>
        <fullName evidence="4">Tissue inhibitor of metalloproteinase</fullName>
    </recommendedName>
</protein>
<proteinExistence type="predicted"/>
<accession>A0A9X4KPY7</accession>
<keyword evidence="1" id="KW-0812">Transmembrane</keyword>
<evidence type="ECO:0000313" key="3">
    <source>
        <dbReference type="Proteomes" id="UP001153404"/>
    </source>
</evidence>
<keyword evidence="3" id="KW-1185">Reference proteome</keyword>
<feature type="transmembrane region" description="Helical" evidence="1">
    <location>
        <begin position="162"/>
        <end position="183"/>
    </location>
</feature>
<organism evidence="2 3">
    <name type="scientific">Cohnella rhizosphaerae</name>
    <dbReference type="NCBI Taxonomy" id="1457232"/>
    <lineage>
        <taxon>Bacteria</taxon>
        <taxon>Bacillati</taxon>
        <taxon>Bacillota</taxon>
        <taxon>Bacilli</taxon>
        <taxon>Bacillales</taxon>
        <taxon>Paenibacillaceae</taxon>
        <taxon>Cohnella</taxon>
    </lineage>
</organism>
<evidence type="ECO:0008006" key="4">
    <source>
        <dbReference type="Google" id="ProtNLM"/>
    </source>
</evidence>
<dbReference type="Gene3D" id="2.40.50.120">
    <property type="match status" value="1"/>
</dbReference>
<sequence>MKRYISVLLLLSLVMVGLFSFSPDRAFACSCVAKNTQERLDDAAAVFVGKVIHKGLPSMWGSGETREYAFDVQRAWKGVSTKRITIQALAGGSESCGISFSKNQSYIIFAHYDEKRMLQTNLCSGNVQASVDESAAILGTAAMEADALSGSAYGGSMPSLNLFLYVSALILVAAASIMAWRAIQRKRRL</sequence>
<dbReference type="RefSeq" id="WP_277528315.1">
    <property type="nucleotide sequence ID" value="NZ_JAPDIA010000001.1"/>
</dbReference>
<reference evidence="2" key="1">
    <citation type="submission" date="2022-10" db="EMBL/GenBank/DDBJ databases">
        <title>Comparative genomic analysis of Cohnella hashimotonis sp. nov., isolated from the International Space Station.</title>
        <authorList>
            <person name="Simpson A."/>
            <person name="Venkateswaran K."/>
        </authorList>
    </citation>
    <scope>NUCLEOTIDE SEQUENCE</scope>
    <source>
        <strain evidence="2">DSM 28161</strain>
    </source>
</reference>
<dbReference type="SUPFAM" id="SSF50242">
    <property type="entry name" value="TIMP-like"/>
    <property type="match status" value="1"/>
</dbReference>
<keyword evidence="1" id="KW-0472">Membrane</keyword>
<dbReference type="Proteomes" id="UP001153404">
    <property type="component" value="Unassembled WGS sequence"/>
</dbReference>
<evidence type="ECO:0000256" key="1">
    <source>
        <dbReference type="SAM" id="Phobius"/>
    </source>
</evidence>